<evidence type="ECO:0000313" key="2">
    <source>
        <dbReference type="Proteomes" id="UP000217348"/>
    </source>
</evidence>
<protein>
    <submittedName>
        <fullName evidence="1">DUF4932 domain-containing protein</fullName>
    </submittedName>
</protein>
<reference evidence="2" key="1">
    <citation type="submission" date="2017-06" db="EMBL/GenBank/DDBJ databases">
        <title>Capnocytophaga spp. assemblies.</title>
        <authorList>
            <person name="Gulvik C.A."/>
        </authorList>
    </citation>
    <scope>NUCLEOTIDE SEQUENCE [LARGE SCALE GENOMIC DNA]</scope>
    <source>
        <strain evidence="2">H2177</strain>
    </source>
</reference>
<gene>
    <name evidence="1" type="ORF">CGC58_10415</name>
</gene>
<dbReference type="RefSeq" id="WP_095896644.1">
    <property type="nucleotide sequence ID" value="NZ_CP022387.1"/>
</dbReference>
<evidence type="ECO:0000313" key="1">
    <source>
        <dbReference type="EMBL" id="ATA90096.1"/>
    </source>
</evidence>
<dbReference type="OrthoDB" id="6395228at2"/>
<proteinExistence type="predicted"/>
<dbReference type="Proteomes" id="UP000217348">
    <property type="component" value="Chromosome"/>
</dbReference>
<accession>A0A250G1I2</accession>
<sequence length="468" mass="55392">MRIFLTFVLIALSFNGFAQKIFKTDSKYVVITFDGIKTELELSVEASPLILELECPEAKSKGTLSDDKNTTEFTLKKGQKLYFDVYTTDKKIVRIQLVGVEPNVHFSDEYIKAHKGKNFVEIPEVSELVNILLVLHKDAEKDHNMFDIQTAYYQKVKKYFEPYRNHPALDIIHKHMQAPVFNSQQNVHIFPIPAYKYYYALKMNACAYEFDNQNRIKHKGTVREIGKVWNDFDPMKDVTVFEDFAKKSNFRKFYNDNKPYYNELLATFHRLSPIDKMQQWLDKKFGFGYDSYMIYFSPLNKGAQAATQFEKGNFKQTFMFVCKSPEYKEHSPTLNELLSSWIIFTEIDHNYVNPVSDKNLDYINRVFSNRDKWAQGDVTKAYPDPYAVFNEYMTFGLFTLYAIDNYSYEDVMKFLPMYEPMMENVRGFIRFKDFNRALLERYQTNPDASMNSLFQYMMYWSLQINDKE</sequence>
<dbReference type="AlphaFoldDB" id="A0A250G1I2"/>
<organism evidence="1 2">
    <name type="scientific">Capnocytophaga stomatis</name>
    <dbReference type="NCBI Taxonomy" id="1848904"/>
    <lineage>
        <taxon>Bacteria</taxon>
        <taxon>Pseudomonadati</taxon>
        <taxon>Bacteroidota</taxon>
        <taxon>Flavobacteriia</taxon>
        <taxon>Flavobacteriales</taxon>
        <taxon>Flavobacteriaceae</taxon>
        <taxon>Capnocytophaga</taxon>
    </lineage>
</organism>
<dbReference type="KEGG" id="csto:CGC58_10415"/>
<name>A0A250G1I2_9FLAO</name>
<dbReference type="EMBL" id="CP022387">
    <property type="protein sequence ID" value="ATA90096.1"/>
    <property type="molecule type" value="Genomic_DNA"/>
</dbReference>